<sequence>MRGDRRIDALPELVANLAGWLTFQVELRDDPVWHEGIRQQASYVTHAFGDPRAGQLPARLHVNDQVNAVGLLHGEIAHDFATHGAGHRERLSPEPRCERIDLQILRERRFQATLAGDSSAVLAGGDKHDARVGNALAHRADALQDAGSVGSSMEAFSNGPEIRRCSGRPYCNFRWICHG</sequence>
<organism evidence="1 2">
    <name type="scientific">Stagnimonas aquatica</name>
    <dbReference type="NCBI Taxonomy" id="2689987"/>
    <lineage>
        <taxon>Bacteria</taxon>
        <taxon>Pseudomonadati</taxon>
        <taxon>Pseudomonadota</taxon>
        <taxon>Gammaproteobacteria</taxon>
        <taxon>Nevskiales</taxon>
        <taxon>Nevskiaceae</taxon>
        <taxon>Stagnimonas</taxon>
    </lineage>
</organism>
<proteinExistence type="predicted"/>
<evidence type="ECO:0000313" key="2">
    <source>
        <dbReference type="Proteomes" id="UP000282106"/>
    </source>
</evidence>
<protein>
    <submittedName>
        <fullName evidence="1">Uncharacterized protein</fullName>
    </submittedName>
</protein>
<reference evidence="1 2" key="1">
    <citation type="submission" date="2018-10" db="EMBL/GenBank/DDBJ databases">
        <authorList>
            <person name="Chen W.-M."/>
        </authorList>
    </citation>
    <scope>NUCLEOTIDE SEQUENCE [LARGE SCALE GENOMIC DNA]</scope>
    <source>
        <strain evidence="1 2">THS-13</strain>
    </source>
</reference>
<dbReference type="AlphaFoldDB" id="A0A3N0VGF4"/>
<dbReference type="InParanoid" id="A0A3N0VGF4"/>
<keyword evidence="2" id="KW-1185">Reference proteome</keyword>
<dbReference type="EMBL" id="RJVO01000002">
    <property type="protein sequence ID" value="ROH91765.1"/>
    <property type="molecule type" value="Genomic_DNA"/>
</dbReference>
<gene>
    <name evidence="1" type="ORF">ED208_05100</name>
</gene>
<accession>A0A3N0VGF4</accession>
<evidence type="ECO:0000313" key="1">
    <source>
        <dbReference type="EMBL" id="ROH91765.1"/>
    </source>
</evidence>
<comment type="caution">
    <text evidence="1">The sequence shown here is derived from an EMBL/GenBank/DDBJ whole genome shotgun (WGS) entry which is preliminary data.</text>
</comment>
<dbReference type="Proteomes" id="UP000282106">
    <property type="component" value="Unassembled WGS sequence"/>
</dbReference>
<name>A0A3N0VGF4_9GAMM</name>